<dbReference type="STRING" id="521011.Mpal_1697"/>
<dbReference type="KEGG" id="mpl:Mpal_1697"/>
<evidence type="ECO:0000313" key="1">
    <source>
        <dbReference type="EMBL" id="ACL17005.1"/>
    </source>
</evidence>
<evidence type="ECO:0000313" key="2">
    <source>
        <dbReference type="Proteomes" id="UP000002457"/>
    </source>
</evidence>
<protein>
    <submittedName>
        <fullName evidence="1">Uncharacterized protein</fullName>
    </submittedName>
</protein>
<proteinExistence type="predicted"/>
<organism evidence="1 2">
    <name type="scientific">Methanosphaerula palustris (strain ATCC BAA-1556 / DSM 19958 / E1-9c)</name>
    <dbReference type="NCBI Taxonomy" id="521011"/>
    <lineage>
        <taxon>Archaea</taxon>
        <taxon>Methanobacteriati</taxon>
        <taxon>Methanobacteriota</taxon>
        <taxon>Stenosarchaea group</taxon>
        <taxon>Methanomicrobia</taxon>
        <taxon>Methanomicrobiales</taxon>
        <taxon>Methanoregulaceae</taxon>
        <taxon>Methanosphaerula</taxon>
    </lineage>
</organism>
<name>B8GJG4_METPE</name>
<reference evidence="1 2" key="1">
    <citation type="journal article" date="2015" name="Genome Announc.">
        <title>Complete Genome Sequence of Methanosphaerula palustris E1-9CT, a Hydrogenotrophic Methanogen Isolated from a Minerotrophic Fen Peatland.</title>
        <authorList>
            <person name="Cadillo-Quiroz H."/>
            <person name="Browne P."/>
            <person name="Kyrpides N."/>
            <person name="Woyke T."/>
            <person name="Goodwin L."/>
            <person name="Detter C."/>
            <person name="Yavitt J.B."/>
            <person name="Zinder S.H."/>
        </authorList>
    </citation>
    <scope>NUCLEOTIDE SEQUENCE [LARGE SCALE GENOMIC DNA]</scope>
    <source>
        <strain evidence="2">ATCC BAA-1556 / DSM 19958 / E1-9c</strain>
    </source>
</reference>
<gene>
    <name evidence="1" type="ordered locus">Mpal_1697</name>
</gene>
<keyword evidence="2" id="KW-1185">Reference proteome</keyword>
<dbReference type="AlphaFoldDB" id="B8GJG4"/>
<accession>B8GJG4</accession>
<dbReference type="EMBL" id="CP001338">
    <property type="protein sequence ID" value="ACL17005.1"/>
    <property type="molecule type" value="Genomic_DNA"/>
</dbReference>
<sequence length="43" mass="4822">MNVLVLWAGTVVAIRTRCQIEASTHAGFMNQIWFSESSPRLVT</sequence>
<dbReference type="Proteomes" id="UP000002457">
    <property type="component" value="Chromosome"/>
</dbReference>
<dbReference type="HOGENOM" id="CLU_3227854_0_0_2"/>